<proteinExistence type="predicted"/>
<reference evidence="2" key="1">
    <citation type="submission" date="2020-05" db="EMBL/GenBank/DDBJ databases">
        <authorList>
            <person name="Chiriac C."/>
            <person name="Salcher M."/>
            <person name="Ghai R."/>
            <person name="Kavagutti S V."/>
        </authorList>
    </citation>
    <scope>NUCLEOTIDE SEQUENCE</scope>
</reference>
<dbReference type="AlphaFoldDB" id="A0A6J7MVK1"/>
<feature type="compositionally biased region" description="Basic and acidic residues" evidence="1">
    <location>
        <begin position="27"/>
        <end position="37"/>
    </location>
</feature>
<name>A0A6J7MVK1_9ZZZZ</name>
<gene>
    <name evidence="2" type="ORF">UFOPK4000_00223</name>
</gene>
<sequence length="225" mass="25168">MYFARRNAAIWTNLCAPPNDVRDIDYHGKCSPHRDQRSTQPTAKNTDNSLDECGNKQLHEHKWQLKSAGQCGDRSHAMTCFKGNTRRLVCSTVKTVEVTCFCCGNDYDTSAAEVNTPAQINVLAEEPNVWSKTPNFSKQVGAYKQARRMKCKHVANRIVLLLIFFANIRDRTDLTNSVDTKAHALHNGRVVPHHQLGANDAGIGSKHFLHQPAHGIRLQGDIVVQ</sequence>
<protein>
    <submittedName>
        <fullName evidence="2">Unannotated protein</fullName>
    </submittedName>
</protein>
<accession>A0A6J7MVK1</accession>
<evidence type="ECO:0000313" key="2">
    <source>
        <dbReference type="EMBL" id="CAB4983162.1"/>
    </source>
</evidence>
<dbReference type="EMBL" id="CAFBOT010000022">
    <property type="protein sequence ID" value="CAB4983162.1"/>
    <property type="molecule type" value="Genomic_DNA"/>
</dbReference>
<organism evidence="2">
    <name type="scientific">freshwater metagenome</name>
    <dbReference type="NCBI Taxonomy" id="449393"/>
    <lineage>
        <taxon>unclassified sequences</taxon>
        <taxon>metagenomes</taxon>
        <taxon>ecological metagenomes</taxon>
    </lineage>
</organism>
<evidence type="ECO:0000256" key="1">
    <source>
        <dbReference type="SAM" id="MobiDB-lite"/>
    </source>
</evidence>
<feature type="compositionally biased region" description="Polar residues" evidence="1">
    <location>
        <begin position="38"/>
        <end position="48"/>
    </location>
</feature>
<feature type="region of interest" description="Disordered" evidence="1">
    <location>
        <begin position="27"/>
        <end position="50"/>
    </location>
</feature>